<dbReference type="InParanoid" id="A0A1S0TML7"/>
<name>A0A1S0TML7_LOALO</name>
<proteinExistence type="predicted"/>
<dbReference type="EMBL" id="JH712464">
    <property type="protein sequence ID" value="EFO16029.2"/>
    <property type="molecule type" value="Genomic_DNA"/>
</dbReference>
<evidence type="ECO:0000256" key="1">
    <source>
        <dbReference type="SAM" id="SignalP"/>
    </source>
</evidence>
<dbReference type="AlphaFoldDB" id="A0A1S0TML7"/>
<protein>
    <recommendedName>
        <fullName evidence="3">WAP domain-containing protein</fullName>
    </recommendedName>
</protein>
<sequence length="110" mass="12365">MINFVCLLCLTSLVTAVTYLDDWDESNGISIFELRKSSLACPIIVVGEQCPDETPLYYYRCCGDLNSSCCFRLQDVCDQLKDDHGSSNLKIRFNLSILLGVFNDLGKIKI</sequence>
<reference evidence="2" key="1">
    <citation type="submission" date="2012-04" db="EMBL/GenBank/DDBJ databases">
        <title>The Genome Sequence of Loa loa.</title>
        <authorList>
            <consortium name="The Broad Institute Genome Sequencing Platform"/>
            <consortium name="Broad Institute Genome Sequencing Center for Infectious Disease"/>
            <person name="Nutman T.B."/>
            <person name="Fink D.L."/>
            <person name="Russ C."/>
            <person name="Young S."/>
            <person name="Zeng Q."/>
            <person name="Gargeya S."/>
            <person name="Alvarado L."/>
            <person name="Berlin A."/>
            <person name="Chapman S.B."/>
            <person name="Chen Z."/>
            <person name="Freedman E."/>
            <person name="Gellesch M."/>
            <person name="Goldberg J."/>
            <person name="Griggs A."/>
            <person name="Gujja S."/>
            <person name="Heilman E.R."/>
            <person name="Heiman D."/>
            <person name="Howarth C."/>
            <person name="Mehta T."/>
            <person name="Neiman D."/>
            <person name="Pearson M."/>
            <person name="Roberts A."/>
            <person name="Saif S."/>
            <person name="Shea T."/>
            <person name="Shenoy N."/>
            <person name="Sisk P."/>
            <person name="Stolte C."/>
            <person name="Sykes S."/>
            <person name="White J."/>
            <person name="Yandava C."/>
            <person name="Haas B."/>
            <person name="Henn M.R."/>
            <person name="Nusbaum C."/>
            <person name="Birren B."/>
        </authorList>
    </citation>
    <scope>NUCLEOTIDE SEQUENCE [LARGE SCALE GENOMIC DNA]</scope>
</reference>
<dbReference type="CTD" id="9949940"/>
<dbReference type="KEGG" id="loa:LOAG_12479"/>
<evidence type="ECO:0008006" key="3">
    <source>
        <dbReference type="Google" id="ProtNLM"/>
    </source>
</evidence>
<feature type="chain" id="PRO_5010258250" description="WAP domain-containing protein" evidence="1">
    <location>
        <begin position="17"/>
        <end position="110"/>
    </location>
</feature>
<dbReference type="Pfam" id="PF10853">
    <property type="entry name" value="DUF2650"/>
    <property type="match status" value="1"/>
</dbReference>
<dbReference type="PANTHER" id="PTHR34149">
    <property type="entry name" value="PROTEIN CBG11905-RELATED"/>
    <property type="match status" value="1"/>
</dbReference>
<dbReference type="OrthoDB" id="5835666at2759"/>
<gene>
    <name evidence="2" type="ORF">LOAG_12479</name>
</gene>
<evidence type="ECO:0000313" key="2">
    <source>
        <dbReference type="EMBL" id="EFO16029.2"/>
    </source>
</evidence>
<dbReference type="GeneID" id="9949940"/>
<organism evidence="2">
    <name type="scientific">Loa loa</name>
    <name type="common">Eye worm</name>
    <name type="synonym">Filaria loa</name>
    <dbReference type="NCBI Taxonomy" id="7209"/>
    <lineage>
        <taxon>Eukaryota</taxon>
        <taxon>Metazoa</taxon>
        <taxon>Ecdysozoa</taxon>
        <taxon>Nematoda</taxon>
        <taxon>Chromadorea</taxon>
        <taxon>Rhabditida</taxon>
        <taxon>Spirurina</taxon>
        <taxon>Spiruromorpha</taxon>
        <taxon>Filarioidea</taxon>
        <taxon>Onchocercidae</taxon>
        <taxon>Loa</taxon>
    </lineage>
</organism>
<keyword evidence="1" id="KW-0732">Signal</keyword>
<dbReference type="PANTHER" id="PTHR34149:SF9">
    <property type="entry name" value="PROTEIN CBG09996"/>
    <property type="match status" value="1"/>
</dbReference>
<dbReference type="InterPro" id="IPR022559">
    <property type="entry name" value="SUP-1-like"/>
</dbReference>
<accession>A0A1S0TML7</accession>
<dbReference type="RefSeq" id="XP_020301319.1">
    <property type="nucleotide sequence ID" value="XM_020448547.1"/>
</dbReference>
<feature type="signal peptide" evidence="1">
    <location>
        <begin position="1"/>
        <end position="16"/>
    </location>
</feature>